<sequence length="773" mass="88342">MTSETFRDYLSKTYLKDAVAEIETKFPEYHKMDSTKKDKVLRKFHVICNLINTIKISESTEMEISGIKRKLETDLVLPANKRVKREDIAREVMDIIEYEEPESPTYRAESPVYEAMNSPGSPSFMDFENFDMDALDNPTVSVIEAAPTEDDKYRFYCPLLLGIGPASLMLKLQKNGIVVDDSFSLYEIDIVDRETSKIIFLTEKNRDATIAQLFDKYGEFINPSQIGIVKVDYTKATCTLENCTGLNVDAAVNFLSLRRKHLVEIYSEIDIPEVIEEEVIADYVKEKRDAWVSKILLESNKEEQMEFTEEELNLPPSFPTVTISDAIEHLEDIFETRKGLPEAHWSGKILPYTCTNSFTLEEEITDTEVLSEYFPHGSVEVLHEKGKDTKDLLNFLEAMSKVIIAKKEKNNLTSFSVMQLGKTQASTMALNGVDEKTVEALRAIGWKRKGVKVDPTTPGLKQKEYPNLSKKAYPNWMKEVFHKETEESGTVCLHNITFDESEPNHPIDEISIKCCKKMKEIFTKTNMAITTALYMNLCSRLGGAYLINITSKSKSYSSVAAIPILANVETNGKKQKILTGFVFRGPHHVRDSADKINLVTIERVKDNPVEMYKKGLLVRINGEKWFIAKNAVSRMTPTYGTYLHDLLFIPTNYIGDMIFNIFQDFQEMMRDTADIIEANSDFLRHRMMEMTLMGLLGTNQEEGYFAGYRMLFMVLLELSRGNSAALIEKEGFFESINECVISNSYVLFLHGNLLHTLRHIEENRSKIRQEVII</sequence>
<name>A0A5P8HZK0_9VIRU</name>
<evidence type="ECO:0000313" key="1">
    <source>
        <dbReference type="EMBL" id="QFQ60711.1"/>
    </source>
</evidence>
<dbReference type="GO" id="GO:0039694">
    <property type="term" value="P:viral RNA genome replication"/>
    <property type="evidence" value="ECO:0007669"/>
    <property type="project" value="InterPro"/>
</dbReference>
<proteinExistence type="predicted"/>
<dbReference type="EMBL" id="MK037474">
    <property type="protein sequence ID" value="QFQ60711.1"/>
    <property type="molecule type" value="Viral_cRNA"/>
</dbReference>
<accession>A0A5P8HZK0</accession>
<dbReference type="Pfam" id="PF00603">
    <property type="entry name" value="Flu_PA"/>
    <property type="match status" value="1"/>
</dbReference>
<dbReference type="GO" id="GO:0003723">
    <property type="term" value="F:RNA binding"/>
    <property type="evidence" value="ECO:0007669"/>
    <property type="project" value="InterPro"/>
</dbReference>
<dbReference type="InterPro" id="IPR001009">
    <property type="entry name" value="PA/PA-X"/>
</dbReference>
<protein>
    <submittedName>
        <fullName evidence="1">PA</fullName>
    </submittedName>
</protein>
<reference evidence="1" key="1">
    <citation type="submission" date="2018-10" db="EMBL/GenBank/DDBJ databases">
        <title>Characterization of three novel viruses in the families Nyamiviridae, Orthomyxoviridae and Peribunyaviridae isolate from birds during West Nile virus surveillance in Harris county, Texas.</title>
        <authorList>
            <person name="Tesh R.B."/>
            <person name="Guzman H."/>
            <person name="Nunes M.R.T."/>
            <person name="Contreras-Gutierrez M.A."/>
            <person name="Renya M."/>
            <person name="Popov V.L."/>
            <person name="Travassos A.P.A."/>
            <person name="Souza W.Marciel."/>
            <person name="da Silva S.Patroca."/>
            <person name="Widen S."/>
            <person name="Wood T."/>
            <person name="Vela J."/>
            <person name="Salvato V."/>
            <person name="Bueno R."/>
            <person name="Vasilakis N."/>
        </authorList>
    </citation>
    <scope>NUCLEOTIDE SEQUENCE</scope>
    <source>
        <strain evidence="1">Mcrv-1</strain>
    </source>
</reference>
<organism evidence="1">
    <name type="scientific">Mason Creek virus</name>
    <dbReference type="NCBI Taxonomy" id="2651593"/>
    <lineage>
        <taxon>Viruses</taxon>
        <taxon>Riboviria</taxon>
        <taxon>Orthornavirae</taxon>
        <taxon>Negarnaviricota</taxon>
        <taxon>Polyploviricotina</taxon>
        <taxon>Bunyaviricetes</taxon>
        <taxon>Elliovirales</taxon>
        <taxon>Peribunyaviridae</taxon>
    </lineage>
</organism>